<dbReference type="CDD" id="cd01737">
    <property type="entry name" value="LSm16_N"/>
    <property type="match status" value="1"/>
</dbReference>
<evidence type="ECO:0000256" key="5">
    <source>
        <dbReference type="SAM" id="MobiDB-lite"/>
    </source>
</evidence>
<feature type="compositionally biased region" description="Basic and acidic residues" evidence="5">
    <location>
        <begin position="106"/>
        <end position="122"/>
    </location>
</feature>
<dbReference type="InterPro" id="IPR019050">
    <property type="entry name" value="FDF_dom"/>
</dbReference>
<proteinExistence type="inferred from homology"/>
<dbReference type="Pfam" id="PF09532">
    <property type="entry name" value="FDF"/>
    <property type="match status" value="1"/>
</dbReference>
<comment type="similarity">
    <text evidence="2">Belongs to the EDC3 family.</text>
</comment>
<dbReference type="InterPro" id="IPR025762">
    <property type="entry name" value="DFDF"/>
</dbReference>
<dbReference type="AlphaFoldDB" id="A0A2R5L5S8"/>
<evidence type="ECO:0000256" key="3">
    <source>
        <dbReference type="ARBA" id="ARBA00015797"/>
    </source>
</evidence>
<evidence type="ECO:0000259" key="7">
    <source>
        <dbReference type="PROSITE" id="PS51512"/>
    </source>
</evidence>
<dbReference type="SMART" id="SM01199">
    <property type="entry name" value="FDF"/>
    <property type="match status" value="1"/>
</dbReference>
<dbReference type="InterPro" id="IPR034107">
    <property type="entry name" value="Lsm16_N"/>
</dbReference>
<feature type="region of interest" description="Disordered" evidence="5">
    <location>
        <begin position="69"/>
        <end position="122"/>
    </location>
</feature>
<dbReference type="Pfam" id="PF03853">
    <property type="entry name" value="YjeF_N"/>
    <property type="match status" value="1"/>
</dbReference>
<dbReference type="Pfam" id="PF12701">
    <property type="entry name" value="LSM14"/>
    <property type="match status" value="1"/>
</dbReference>
<dbReference type="SMART" id="SM01271">
    <property type="entry name" value="LSM14"/>
    <property type="match status" value="1"/>
</dbReference>
<dbReference type="EMBL" id="GGLE01000703">
    <property type="protein sequence ID" value="MBY04829.1"/>
    <property type="molecule type" value="Transcribed_RNA"/>
</dbReference>
<name>A0A2R5L5S8_9ACAR</name>
<feature type="domain" description="YjeF N-terminal" evidence="6">
    <location>
        <begin position="215"/>
        <end position="414"/>
    </location>
</feature>
<dbReference type="InterPro" id="IPR036652">
    <property type="entry name" value="YjeF_N_dom_sf"/>
</dbReference>
<dbReference type="PROSITE" id="PS51385">
    <property type="entry name" value="YJEF_N"/>
    <property type="match status" value="1"/>
</dbReference>
<dbReference type="SUPFAM" id="SSF64153">
    <property type="entry name" value="YjeF N-terminal domain-like"/>
    <property type="match status" value="1"/>
</dbReference>
<dbReference type="PANTHER" id="PTHR13612:SF0">
    <property type="entry name" value="ENHANCER OF MRNA-DECAPPING PROTEIN 3"/>
    <property type="match status" value="1"/>
</dbReference>
<evidence type="ECO:0000256" key="2">
    <source>
        <dbReference type="ARBA" id="ARBA00006610"/>
    </source>
</evidence>
<dbReference type="GO" id="GO:0031087">
    <property type="term" value="P:deadenylation-independent decapping of nuclear-transcribed mRNA"/>
    <property type="evidence" value="ECO:0007669"/>
    <property type="project" value="InterPro"/>
</dbReference>
<dbReference type="PROSITE" id="PS51512">
    <property type="entry name" value="DFDF"/>
    <property type="match status" value="1"/>
</dbReference>
<dbReference type="GO" id="GO:0000932">
    <property type="term" value="C:P-body"/>
    <property type="evidence" value="ECO:0007669"/>
    <property type="project" value="UniProtKB-SubCell"/>
</dbReference>
<dbReference type="InterPro" id="IPR025609">
    <property type="entry name" value="Lsm14-like_N"/>
</dbReference>
<feature type="domain" description="DFDF" evidence="7">
    <location>
        <begin position="127"/>
        <end position="163"/>
    </location>
</feature>
<feature type="compositionally biased region" description="Polar residues" evidence="5">
    <location>
        <begin position="69"/>
        <end position="86"/>
    </location>
</feature>
<accession>A0A2R5L5S8</accession>
<dbReference type="PANTHER" id="PTHR13612">
    <property type="entry name" value="ENHANCER OF MRNA-DECAPPING PROTEIN 3"/>
    <property type="match status" value="1"/>
</dbReference>
<protein>
    <recommendedName>
        <fullName evidence="3">Enhancer of mRNA-decapping protein 3</fullName>
    </recommendedName>
</protein>
<dbReference type="Gene3D" id="2.30.30.100">
    <property type="match status" value="1"/>
</dbReference>
<dbReference type="GO" id="GO:0033962">
    <property type="term" value="P:P-body assembly"/>
    <property type="evidence" value="ECO:0007669"/>
    <property type="project" value="TreeGrafter"/>
</dbReference>
<evidence type="ECO:0000259" key="6">
    <source>
        <dbReference type="PROSITE" id="PS51385"/>
    </source>
</evidence>
<keyword evidence="4" id="KW-0963">Cytoplasm</keyword>
<dbReference type="Gene3D" id="3.40.50.10260">
    <property type="entry name" value="YjeF N-terminal domain"/>
    <property type="match status" value="1"/>
</dbReference>
<comment type="subcellular location">
    <subcellularLocation>
        <location evidence="1">Cytoplasm</location>
        <location evidence="1">P-body</location>
    </subcellularLocation>
</comment>
<evidence type="ECO:0000256" key="1">
    <source>
        <dbReference type="ARBA" id="ARBA00004201"/>
    </source>
</evidence>
<dbReference type="GO" id="GO:0003729">
    <property type="term" value="F:mRNA binding"/>
    <property type="evidence" value="ECO:0007669"/>
    <property type="project" value="InterPro"/>
</dbReference>
<evidence type="ECO:0000256" key="4">
    <source>
        <dbReference type="ARBA" id="ARBA00022490"/>
    </source>
</evidence>
<dbReference type="InterPro" id="IPR004443">
    <property type="entry name" value="YjeF_N_dom"/>
</dbReference>
<reference evidence="8" key="1">
    <citation type="submission" date="2018-03" db="EMBL/GenBank/DDBJ databases">
        <title>The relapsing fever spirochete Borrelia turicatae persists in the highly oxidative environment of its soft-bodied tick vector.</title>
        <authorList>
            <person name="Bourret T.J."/>
            <person name="Boyle W.K."/>
            <person name="Valenzuela J.G."/>
            <person name="Oliveira F."/>
            <person name="Lopez J.E."/>
        </authorList>
    </citation>
    <scope>NUCLEOTIDE SEQUENCE</scope>
    <source>
        <strain evidence="8">Kansas strain/isolate</strain>
        <tissue evidence="8">Salivary glands</tissue>
    </source>
</reference>
<evidence type="ECO:0000313" key="8">
    <source>
        <dbReference type="EMBL" id="MBY04829.1"/>
    </source>
</evidence>
<sequence>MEWVGCIVVVDCGAVLGTYQGKIVSVDPQKQLIVLAKATRNGATCSSPDVTISAQDIVDLNIIEASEETSSNGSTVNVQSGSSLHTNADADGSRKESRKKQTSTPKKCESNSRKNAAMRERDEACFSTPVDSDVLEKDFDFEKNLALFDKRAVFNEIEATMLRPGPQSVPKYRCDENVLGGGEPTVLRQITVPCPCDLEYVTDTGLVVPSVTVELRDGIVEACERFGYLWPRQLEMLGRASAEMVIQLLGGCHRLDPQNSHQRPTVLVVCGAHRQGTQVICCGRHLANHGIRVILLAAFVQSSVFATELSLFKLSGGKVLQAVADLANYTVDIVLSGLDGPAEALEPVWTALICAWVRQSKASVLVVDPPADRAPTLCPKWVLMPLLPLAIRKDVASSAGLYLCDIGVPKAAFKELGVQYASPFGSKFVIPLHARTAS</sequence>
<organism evidence="8">
    <name type="scientific">Ornithodoros turicata</name>
    <dbReference type="NCBI Taxonomy" id="34597"/>
    <lineage>
        <taxon>Eukaryota</taxon>
        <taxon>Metazoa</taxon>
        <taxon>Ecdysozoa</taxon>
        <taxon>Arthropoda</taxon>
        <taxon>Chelicerata</taxon>
        <taxon>Arachnida</taxon>
        <taxon>Acari</taxon>
        <taxon>Parasitiformes</taxon>
        <taxon>Ixodida</taxon>
        <taxon>Ixodoidea</taxon>
        <taxon>Argasidae</taxon>
        <taxon>Ornithodorinae</taxon>
        <taxon>Ornithodoros</taxon>
    </lineage>
</organism>